<feature type="compositionally biased region" description="Polar residues" evidence="9">
    <location>
        <begin position="372"/>
        <end position="381"/>
    </location>
</feature>
<dbReference type="InterPro" id="IPR036179">
    <property type="entry name" value="Ig-like_dom_sf"/>
</dbReference>
<dbReference type="GeneID" id="105363062"/>
<dbReference type="SUPFAM" id="SSF48726">
    <property type="entry name" value="Immunoglobulin"/>
    <property type="match status" value="3"/>
</dbReference>
<feature type="domain" description="Ig-like" evidence="10">
    <location>
        <begin position="2"/>
        <end position="87"/>
    </location>
</feature>
<feature type="domain" description="Ig-like" evidence="10">
    <location>
        <begin position="104"/>
        <end position="191"/>
    </location>
</feature>
<evidence type="ECO:0000256" key="6">
    <source>
        <dbReference type="ARBA" id="ARBA00023157"/>
    </source>
</evidence>
<evidence type="ECO:0000313" key="11">
    <source>
        <dbReference type="Proteomes" id="UP000695007"/>
    </source>
</evidence>
<dbReference type="Proteomes" id="UP000695007">
    <property type="component" value="Unplaced"/>
</dbReference>
<feature type="region of interest" description="Disordered" evidence="9">
    <location>
        <begin position="301"/>
        <end position="399"/>
    </location>
</feature>
<dbReference type="GO" id="GO:0005886">
    <property type="term" value="C:plasma membrane"/>
    <property type="evidence" value="ECO:0007669"/>
    <property type="project" value="UniProtKB-SubCell"/>
</dbReference>
<evidence type="ECO:0000259" key="10">
    <source>
        <dbReference type="PROSITE" id="PS50835"/>
    </source>
</evidence>
<gene>
    <name evidence="12" type="primary">LOC105363062</name>
</gene>
<dbReference type="InterPro" id="IPR003599">
    <property type="entry name" value="Ig_sub"/>
</dbReference>
<dbReference type="SMART" id="SM00409">
    <property type="entry name" value="IG"/>
    <property type="match status" value="3"/>
</dbReference>
<dbReference type="FunFam" id="2.60.40.10:FF:000328">
    <property type="entry name" value="CLUMA_CG000981, isoform A"/>
    <property type="match status" value="1"/>
</dbReference>
<dbReference type="SMART" id="SM00406">
    <property type="entry name" value="IGv"/>
    <property type="match status" value="1"/>
</dbReference>
<dbReference type="InterPro" id="IPR013098">
    <property type="entry name" value="Ig_I-set"/>
</dbReference>
<dbReference type="Pfam" id="PF07679">
    <property type="entry name" value="I-set"/>
    <property type="match status" value="2"/>
</dbReference>
<feature type="compositionally biased region" description="Basic residues" evidence="9">
    <location>
        <begin position="319"/>
        <end position="329"/>
    </location>
</feature>
<name>A0AAJ6YIY3_9HYME</name>
<dbReference type="InterPro" id="IPR051170">
    <property type="entry name" value="Neural/epithelial_adhesion"/>
</dbReference>
<dbReference type="InterPro" id="IPR013783">
    <property type="entry name" value="Ig-like_fold"/>
</dbReference>
<dbReference type="PROSITE" id="PS50835">
    <property type="entry name" value="IG_LIKE"/>
    <property type="match status" value="3"/>
</dbReference>
<proteinExistence type="predicted"/>
<evidence type="ECO:0000313" key="12">
    <source>
        <dbReference type="RefSeq" id="XP_011498937.1"/>
    </source>
</evidence>
<dbReference type="SMART" id="SM00408">
    <property type="entry name" value="IGc2"/>
    <property type="match status" value="3"/>
</dbReference>
<dbReference type="CTD" id="26067049"/>
<keyword evidence="3" id="KW-0732">Signal</keyword>
<keyword evidence="11" id="KW-1185">Reference proteome</keyword>
<keyword evidence="6" id="KW-1015">Disulfide bond</keyword>
<feature type="compositionally biased region" description="Basic and acidic residues" evidence="9">
    <location>
        <begin position="330"/>
        <end position="339"/>
    </location>
</feature>
<dbReference type="RefSeq" id="XP_011498937.1">
    <property type="nucleotide sequence ID" value="XM_011500635.1"/>
</dbReference>
<keyword evidence="8" id="KW-0393">Immunoglobulin domain</keyword>
<dbReference type="PANTHER" id="PTHR12231:SF265">
    <property type="entry name" value="DPR-INTERACTING PROTEIN LAMBDA"/>
    <property type="match status" value="1"/>
</dbReference>
<evidence type="ECO:0000256" key="7">
    <source>
        <dbReference type="ARBA" id="ARBA00023180"/>
    </source>
</evidence>
<comment type="subcellular location">
    <subcellularLocation>
        <location evidence="1">Cell membrane</location>
    </subcellularLocation>
</comment>
<dbReference type="InterPro" id="IPR013106">
    <property type="entry name" value="Ig_V-set"/>
</dbReference>
<evidence type="ECO:0000256" key="1">
    <source>
        <dbReference type="ARBA" id="ARBA00004236"/>
    </source>
</evidence>
<accession>A0AAJ6YIY3</accession>
<feature type="compositionally biased region" description="Polar residues" evidence="9">
    <location>
        <begin position="303"/>
        <end position="312"/>
    </location>
</feature>
<keyword evidence="2" id="KW-1003">Cell membrane</keyword>
<dbReference type="InterPro" id="IPR007110">
    <property type="entry name" value="Ig-like_dom"/>
</dbReference>
<dbReference type="InterPro" id="IPR003598">
    <property type="entry name" value="Ig_sub2"/>
</dbReference>
<protein>
    <submittedName>
        <fullName evidence="12">Lachesin-like</fullName>
    </submittedName>
</protein>
<evidence type="ECO:0000256" key="9">
    <source>
        <dbReference type="SAM" id="MobiDB-lite"/>
    </source>
</evidence>
<evidence type="ECO:0000256" key="5">
    <source>
        <dbReference type="ARBA" id="ARBA00023136"/>
    </source>
</evidence>
<dbReference type="KEGG" id="csol:105363062"/>
<dbReference type="Pfam" id="PF13927">
    <property type="entry name" value="Ig_3"/>
    <property type="match status" value="1"/>
</dbReference>
<dbReference type="GO" id="GO:0043005">
    <property type="term" value="C:neuron projection"/>
    <property type="evidence" value="ECO:0007669"/>
    <property type="project" value="TreeGrafter"/>
</dbReference>
<feature type="compositionally biased region" description="Gly residues" evidence="9">
    <location>
        <begin position="356"/>
        <end position="370"/>
    </location>
</feature>
<evidence type="ECO:0000256" key="2">
    <source>
        <dbReference type="ARBA" id="ARBA00022475"/>
    </source>
</evidence>
<sequence>MPEFLAPLENHTVIQGRDVSFTCVVNHLQSYKVAWIKSDSRAILAIHTHLVAHNPRLSVTHNGHNTWKLHISNVQKNDSGTYMCQVNTEPMLSQMGYMTVVIPPDIIDGTSEGLVAHEGGNIKLRCVATGSPEPNVTWKREDGRNIVLRDNGQKKLLTKYEGETLELSGVLRQEMGTYLCIASSGIPPSVSKRYSVYVQFQPSIKVTNHVVGAPVNKDVVLQCTVEASPQAMNTWFTDKGNKLLPSDKYSMTDRQTNDYSWEMNLTIRSLEKSDFVGYICSSENALGKAEGAVRLQELRDLFPTTTPGTQFRPNDLRPGRKKPNKSGRNRKNEQRQHVEDELEISNTYGAQDGAQDGEGLGAGQGNGIVGGRSTQTLNGQATRGHHRTERPHALPSASPPWILVSGAEDRAPLLSLPALCACAILVRTCTQ</sequence>
<dbReference type="PANTHER" id="PTHR12231">
    <property type="entry name" value="CTX-RELATED TYPE I TRANSMEMBRANE PROTEIN"/>
    <property type="match status" value="1"/>
</dbReference>
<evidence type="ECO:0000256" key="3">
    <source>
        <dbReference type="ARBA" id="ARBA00022729"/>
    </source>
</evidence>
<dbReference type="AlphaFoldDB" id="A0AAJ6YIY3"/>
<dbReference type="CDD" id="cd00096">
    <property type="entry name" value="Ig"/>
    <property type="match status" value="1"/>
</dbReference>
<keyword evidence="5" id="KW-0472">Membrane</keyword>
<dbReference type="Gene3D" id="2.60.40.10">
    <property type="entry name" value="Immunoglobulins"/>
    <property type="match status" value="3"/>
</dbReference>
<evidence type="ECO:0000256" key="4">
    <source>
        <dbReference type="ARBA" id="ARBA00022737"/>
    </source>
</evidence>
<feature type="domain" description="Ig-like" evidence="10">
    <location>
        <begin position="202"/>
        <end position="296"/>
    </location>
</feature>
<keyword evidence="4" id="KW-0677">Repeat</keyword>
<evidence type="ECO:0000256" key="8">
    <source>
        <dbReference type="ARBA" id="ARBA00023319"/>
    </source>
</evidence>
<keyword evidence="7" id="KW-0325">Glycoprotein</keyword>
<reference evidence="12" key="1">
    <citation type="submission" date="2025-08" db="UniProtKB">
        <authorList>
            <consortium name="RefSeq"/>
        </authorList>
    </citation>
    <scope>IDENTIFICATION</scope>
</reference>
<organism evidence="11 12">
    <name type="scientific">Ceratosolen solmsi marchali</name>
    <dbReference type="NCBI Taxonomy" id="326594"/>
    <lineage>
        <taxon>Eukaryota</taxon>
        <taxon>Metazoa</taxon>
        <taxon>Ecdysozoa</taxon>
        <taxon>Arthropoda</taxon>
        <taxon>Hexapoda</taxon>
        <taxon>Insecta</taxon>
        <taxon>Pterygota</taxon>
        <taxon>Neoptera</taxon>
        <taxon>Endopterygota</taxon>
        <taxon>Hymenoptera</taxon>
        <taxon>Apocrita</taxon>
        <taxon>Proctotrupomorpha</taxon>
        <taxon>Chalcidoidea</taxon>
        <taxon>Agaonidae</taxon>
        <taxon>Agaoninae</taxon>
        <taxon>Ceratosolen</taxon>
    </lineage>
</organism>